<dbReference type="GO" id="GO:0000422">
    <property type="term" value="P:autophagy of mitochondrion"/>
    <property type="evidence" value="ECO:0007669"/>
    <property type="project" value="TreeGrafter"/>
</dbReference>
<dbReference type="PANTHER" id="PTHR12866:SF2">
    <property type="entry name" value="UBIQUITIN-LIKE-CONJUGATING ENZYME ATG3"/>
    <property type="match status" value="1"/>
</dbReference>
<dbReference type="InterPro" id="IPR007135">
    <property type="entry name" value="Atg3/Atg10"/>
</dbReference>
<dbReference type="GO" id="GO:0005829">
    <property type="term" value="C:cytosol"/>
    <property type="evidence" value="ECO:0007669"/>
    <property type="project" value="TreeGrafter"/>
</dbReference>
<evidence type="ECO:0000256" key="8">
    <source>
        <dbReference type="ARBA" id="ARBA00023006"/>
    </source>
</evidence>
<feature type="non-terminal residue" evidence="12">
    <location>
        <position position="1"/>
    </location>
</feature>
<dbReference type="Gene3D" id="3.30.1460.50">
    <property type="match status" value="1"/>
</dbReference>
<dbReference type="AlphaFoldDB" id="A0A433Q899"/>
<keyword evidence="4" id="KW-0813">Transport</keyword>
<evidence type="ECO:0000256" key="10">
    <source>
        <dbReference type="ARBA" id="ARBA00033139"/>
    </source>
</evidence>
<evidence type="ECO:0000313" key="12">
    <source>
        <dbReference type="EMBL" id="RUS26000.1"/>
    </source>
</evidence>
<feature type="compositionally biased region" description="Acidic residues" evidence="11">
    <location>
        <begin position="190"/>
        <end position="208"/>
    </location>
</feature>
<dbReference type="Pfam" id="PF03987">
    <property type="entry name" value="Autophagy_act_C"/>
    <property type="match status" value="1"/>
</dbReference>
<sequence>CHRHDVSRPCLWLARPIADTISSSNPSTLNKNTMSMQDVYNSVFSTFHSVREYLAPVLKNSKFKETGCVTPEEFVAAGDFLVYKCPTWSWESGEPGKRRDYLAADKQFLITRNVPCLRRVKQMEYNDDDAETQLNDADDLEGEDAWMYTHSSRVSRTIDEITRNIDDDDADNPVPELERLGLQSVPAPAVEDEESVPEDIPSMDEIPDMDEEDGGFVEEEDPVSLERVQPKDGDAILQVRTYDVFITYDKYYQTPRLWLFGYDEQRRPLTTTQIFDDVSQDYAKKTVTIEPHPHLNVSLASIHPCRHAQVMKKIIERMSEGTTQKDGNEPIEGGVRVDQ</sequence>
<evidence type="ECO:0000313" key="13">
    <source>
        <dbReference type="Proteomes" id="UP000274822"/>
    </source>
</evidence>
<proteinExistence type="inferred from homology"/>
<evidence type="ECO:0000256" key="11">
    <source>
        <dbReference type="SAM" id="MobiDB-lite"/>
    </source>
</evidence>
<keyword evidence="8" id="KW-0072">Autophagy</keyword>
<evidence type="ECO:0000256" key="5">
    <source>
        <dbReference type="ARBA" id="ARBA00022490"/>
    </source>
</evidence>
<dbReference type="PANTHER" id="PTHR12866">
    <property type="entry name" value="UBIQUITIN-LIKE-CONJUGATING ENZYME ATG3"/>
    <property type="match status" value="1"/>
</dbReference>
<dbReference type="GO" id="GO:0044804">
    <property type="term" value="P:nucleophagy"/>
    <property type="evidence" value="ECO:0007669"/>
    <property type="project" value="TreeGrafter"/>
</dbReference>
<evidence type="ECO:0000256" key="9">
    <source>
        <dbReference type="ARBA" id="ARBA00032144"/>
    </source>
</evidence>
<dbReference type="GO" id="GO:0000045">
    <property type="term" value="P:autophagosome assembly"/>
    <property type="evidence" value="ECO:0007669"/>
    <property type="project" value="TreeGrafter"/>
</dbReference>
<keyword evidence="13" id="KW-1185">Reference proteome</keyword>
<dbReference type="Proteomes" id="UP000274822">
    <property type="component" value="Unassembled WGS sequence"/>
</dbReference>
<feature type="region of interest" description="Disordered" evidence="11">
    <location>
        <begin position="318"/>
        <end position="339"/>
    </location>
</feature>
<dbReference type="EMBL" id="RBNJ01011461">
    <property type="protein sequence ID" value="RUS26000.1"/>
    <property type="molecule type" value="Genomic_DNA"/>
</dbReference>
<dbReference type="GO" id="GO:0061723">
    <property type="term" value="P:glycophagy"/>
    <property type="evidence" value="ECO:0007669"/>
    <property type="project" value="TreeGrafter"/>
</dbReference>
<dbReference type="GO" id="GO:0019776">
    <property type="term" value="F:Atg8-family ligase activity"/>
    <property type="evidence" value="ECO:0007669"/>
    <property type="project" value="TreeGrafter"/>
</dbReference>
<dbReference type="GO" id="GO:0000407">
    <property type="term" value="C:phagophore assembly site"/>
    <property type="evidence" value="ECO:0007669"/>
    <property type="project" value="TreeGrafter"/>
</dbReference>
<reference evidence="12 13" key="1">
    <citation type="journal article" date="2018" name="New Phytol.">
        <title>Phylogenomics of Endogonaceae and evolution of mycorrhizas within Mucoromycota.</title>
        <authorList>
            <person name="Chang Y."/>
            <person name="Desiro A."/>
            <person name="Na H."/>
            <person name="Sandor L."/>
            <person name="Lipzen A."/>
            <person name="Clum A."/>
            <person name="Barry K."/>
            <person name="Grigoriev I.V."/>
            <person name="Martin F.M."/>
            <person name="Stajich J.E."/>
            <person name="Smith M.E."/>
            <person name="Bonito G."/>
            <person name="Spatafora J.W."/>
        </authorList>
    </citation>
    <scope>NUCLEOTIDE SEQUENCE [LARGE SCALE GENOMIC DNA]</scope>
    <source>
        <strain evidence="12 13">AD002</strain>
    </source>
</reference>
<comment type="caution">
    <text evidence="12">The sequence shown here is derived from an EMBL/GenBank/DDBJ whole genome shotgun (WGS) entry which is preliminary data.</text>
</comment>
<protein>
    <recommendedName>
        <fullName evidence="3">Autophagy-related protein 3</fullName>
    </recommendedName>
    <alternativeName>
        <fullName evidence="9 10">Autophagy-related E2-like conjugation enzyme ATG3</fullName>
    </alternativeName>
</protein>
<name>A0A433Q899_9FUNG</name>
<accession>A0A433Q899</accession>
<feature type="region of interest" description="Disordered" evidence="11">
    <location>
        <begin position="183"/>
        <end position="208"/>
    </location>
</feature>
<evidence type="ECO:0000256" key="3">
    <source>
        <dbReference type="ARBA" id="ARBA00018067"/>
    </source>
</evidence>
<comment type="similarity">
    <text evidence="2">Belongs to the ATG3 family.</text>
</comment>
<evidence type="ECO:0000256" key="7">
    <source>
        <dbReference type="ARBA" id="ARBA00022927"/>
    </source>
</evidence>
<keyword evidence="7" id="KW-0653">Protein transport</keyword>
<evidence type="ECO:0000256" key="2">
    <source>
        <dbReference type="ARBA" id="ARBA00007683"/>
    </source>
</evidence>
<keyword evidence="6" id="KW-0833">Ubl conjugation pathway</keyword>
<keyword evidence="5" id="KW-0963">Cytoplasm</keyword>
<evidence type="ECO:0000256" key="4">
    <source>
        <dbReference type="ARBA" id="ARBA00022448"/>
    </source>
</evidence>
<organism evidence="12 13">
    <name type="scientific">Jimgerdemannia flammicorona</name>
    <dbReference type="NCBI Taxonomy" id="994334"/>
    <lineage>
        <taxon>Eukaryota</taxon>
        <taxon>Fungi</taxon>
        <taxon>Fungi incertae sedis</taxon>
        <taxon>Mucoromycota</taxon>
        <taxon>Mucoromycotina</taxon>
        <taxon>Endogonomycetes</taxon>
        <taxon>Endogonales</taxon>
        <taxon>Endogonaceae</taxon>
        <taxon>Jimgerdemannia</taxon>
    </lineage>
</organism>
<dbReference type="GO" id="GO:0015031">
    <property type="term" value="P:protein transport"/>
    <property type="evidence" value="ECO:0007669"/>
    <property type="project" value="UniProtKB-KW"/>
</dbReference>
<evidence type="ECO:0000256" key="1">
    <source>
        <dbReference type="ARBA" id="ARBA00004496"/>
    </source>
</evidence>
<evidence type="ECO:0000256" key="6">
    <source>
        <dbReference type="ARBA" id="ARBA00022786"/>
    </source>
</evidence>
<gene>
    <name evidence="12" type="ORF">BC938DRAFT_471368</name>
</gene>
<comment type="subcellular location">
    <subcellularLocation>
        <location evidence="1">Cytoplasm</location>
    </subcellularLocation>
</comment>